<dbReference type="InterPro" id="IPR002109">
    <property type="entry name" value="Glutaredoxin"/>
</dbReference>
<gene>
    <name evidence="3" type="ORF">RYS15_18025</name>
</gene>
<dbReference type="RefSeq" id="WP_316974976.1">
    <property type="nucleotide sequence ID" value="NZ_JAWIIJ010000016.1"/>
</dbReference>
<reference evidence="3 4" key="1">
    <citation type="submission" date="2023-10" db="EMBL/GenBank/DDBJ databases">
        <title>Characteristics and mechanism of a salt-tolerant marine origin heterotrophic nitrifying- aerobic denitrifying bacteria Marinobacter xestospongiae HN1.</title>
        <authorList>
            <person name="Qi R."/>
        </authorList>
    </citation>
    <scope>NUCLEOTIDE SEQUENCE [LARGE SCALE GENOMIC DNA]</scope>
    <source>
        <strain evidence="3 4">HN1</strain>
    </source>
</reference>
<dbReference type="SUPFAM" id="SSF52833">
    <property type="entry name" value="Thioredoxin-like"/>
    <property type="match status" value="1"/>
</dbReference>
<dbReference type="InterPro" id="IPR036249">
    <property type="entry name" value="Thioredoxin-like_sf"/>
</dbReference>
<sequence length="104" mass="11475">MQRLKPILLAMLFWLMAVPAVAGDPERSEVVLFSQPYCPGCLAAKQFFAEQGVAYREFDISTSEAARDTFERLGGQGTPFLLINGRRVQGFSEPVVAPLLSEKP</sequence>
<organism evidence="3 4">
    <name type="scientific">Marinobacter xestospongiae</name>
    <dbReference type="NCBI Taxonomy" id="994319"/>
    <lineage>
        <taxon>Bacteria</taxon>
        <taxon>Pseudomonadati</taxon>
        <taxon>Pseudomonadota</taxon>
        <taxon>Gammaproteobacteria</taxon>
        <taxon>Pseudomonadales</taxon>
        <taxon>Marinobacteraceae</taxon>
        <taxon>Marinobacter</taxon>
    </lineage>
</organism>
<feature type="signal peptide" evidence="1">
    <location>
        <begin position="1"/>
        <end position="22"/>
    </location>
</feature>
<keyword evidence="4" id="KW-1185">Reference proteome</keyword>
<comment type="caution">
    <text evidence="3">The sequence shown here is derived from an EMBL/GenBank/DDBJ whole genome shotgun (WGS) entry which is preliminary data.</text>
</comment>
<evidence type="ECO:0000259" key="2">
    <source>
        <dbReference type="Pfam" id="PF00462"/>
    </source>
</evidence>
<name>A0ABU3W3M3_9GAMM</name>
<dbReference type="Gene3D" id="3.40.30.10">
    <property type="entry name" value="Glutaredoxin"/>
    <property type="match status" value="1"/>
</dbReference>
<dbReference type="Proteomes" id="UP001269819">
    <property type="component" value="Unassembled WGS sequence"/>
</dbReference>
<dbReference type="EMBL" id="JAWIIJ010000016">
    <property type="protein sequence ID" value="MDV2080586.1"/>
    <property type="molecule type" value="Genomic_DNA"/>
</dbReference>
<keyword evidence="1" id="KW-0732">Signal</keyword>
<evidence type="ECO:0000256" key="1">
    <source>
        <dbReference type="SAM" id="SignalP"/>
    </source>
</evidence>
<dbReference type="PROSITE" id="PS51354">
    <property type="entry name" value="GLUTAREDOXIN_2"/>
    <property type="match status" value="1"/>
</dbReference>
<protein>
    <submittedName>
        <fullName evidence="3">Glutaredoxin family protein</fullName>
    </submittedName>
</protein>
<dbReference type="Pfam" id="PF00462">
    <property type="entry name" value="Glutaredoxin"/>
    <property type="match status" value="1"/>
</dbReference>
<dbReference type="CDD" id="cd02976">
    <property type="entry name" value="NrdH"/>
    <property type="match status" value="1"/>
</dbReference>
<accession>A0ABU3W3M3</accession>
<evidence type="ECO:0000313" key="3">
    <source>
        <dbReference type="EMBL" id="MDV2080586.1"/>
    </source>
</evidence>
<proteinExistence type="predicted"/>
<feature type="chain" id="PRO_5045332766" evidence="1">
    <location>
        <begin position="23"/>
        <end position="104"/>
    </location>
</feature>
<feature type="domain" description="Glutaredoxin" evidence="2">
    <location>
        <begin position="30"/>
        <end position="88"/>
    </location>
</feature>
<evidence type="ECO:0000313" key="4">
    <source>
        <dbReference type="Proteomes" id="UP001269819"/>
    </source>
</evidence>